<dbReference type="SMART" id="SM00385">
    <property type="entry name" value="CYCLIN"/>
    <property type="match status" value="2"/>
</dbReference>
<dbReference type="Pfam" id="PF02984">
    <property type="entry name" value="Cyclin_C"/>
    <property type="match status" value="1"/>
</dbReference>
<dbReference type="SUPFAM" id="SSF47954">
    <property type="entry name" value="Cyclin-like"/>
    <property type="match status" value="2"/>
</dbReference>
<dbReference type="InterPro" id="IPR036915">
    <property type="entry name" value="Cyclin-like_sf"/>
</dbReference>
<dbReference type="PROSITE" id="PS00292">
    <property type="entry name" value="CYCLINS"/>
    <property type="match status" value="1"/>
</dbReference>
<name>A0A9J6C5W0_POLVA</name>
<dbReference type="FunFam" id="1.10.472.10:FF:000001">
    <property type="entry name" value="G2/mitotic-specific cyclin"/>
    <property type="match status" value="1"/>
</dbReference>
<comment type="caution">
    <text evidence="7">The sequence shown here is derived from an EMBL/GenBank/DDBJ whole genome shotgun (WGS) entry which is preliminary data.</text>
</comment>
<evidence type="ECO:0000256" key="4">
    <source>
        <dbReference type="RuleBase" id="RU000383"/>
    </source>
</evidence>
<gene>
    <name evidence="7" type="ORF">PVAND_007139</name>
</gene>
<evidence type="ECO:0000259" key="6">
    <source>
        <dbReference type="SMART" id="SM01332"/>
    </source>
</evidence>
<dbReference type="OrthoDB" id="5590282at2759"/>
<dbReference type="InterPro" id="IPR048258">
    <property type="entry name" value="Cyclins_cyclin-box"/>
</dbReference>
<feature type="domain" description="Cyclin C-terminal" evidence="6">
    <location>
        <begin position="307"/>
        <end position="424"/>
    </location>
</feature>
<dbReference type="InterPro" id="IPR013763">
    <property type="entry name" value="Cyclin-like_dom"/>
</dbReference>
<organism evidence="7 8">
    <name type="scientific">Polypedilum vanderplanki</name>
    <name type="common">Sleeping chironomid midge</name>
    <dbReference type="NCBI Taxonomy" id="319348"/>
    <lineage>
        <taxon>Eukaryota</taxon>
        <taxon>Metazoa</taxon>
        <taxon>Ecdysozoa</taxon>
        <taxon>Arthropoda</taxon>
        <taxon>Hexapoda</taxon>
        <taxon>Insecta</taxon>
        <taxon>Pterygota</taxon>
        <taxon>Neoptera</taxon>
        <taxon>Endopterygota</taxon>
        <taxon>Diptera</taxon>
        <taxon>Nematocera</taxon>
        <taxon>Chironomoidea</taxon>
        <taxon>Chironomidae</taxon>
        <taxon>Chironominae</taxon>
        <taxon>Polypedilum</taxon>
        <taxon>Polypedilum</taxon>
    </lineage>
</organism>
<dbReference type="InterPro" id="IPR046965">
    <property type="entry name" value="Cyclin_A/B-like"/>
</dbReference>
<dbReference type="SMART" id="SM01332">
    <property type="entry name" value="Cyclin_C"/>
    <property type="match status" value="1"/>
</dbReference>
<dbReference type="GO" id="GO:0044772">
    <property type="term" value="P:mitotic cell cycle phase transition"/>
    <property type="evidence" value="ECO:0007669"/>
    <property type="project" value="InterPro"/>
</dbReference>
<dbReference type="CDD" id="cd20504">
    <property type="entry name" value="CYCLIN_CCNA_rpt1"/>
    <property type="match status" value="1"/>
</dbReference>
<evidence type="ECO:0000256" key="1">
    <source>
        <dbReference type="ARBA" id="ARBA00022618"/>
    </source>
</evidence>
<comment type="similarity">
    <text evidence="4">Belongs to the cyclin family.</text>
</comment>
<dbReference type="Pfam" id="PF00134">
    <property type="entry name" value="Cyclin_N"/>
    <property type="match status" value="1"/>
</dbReference>
<dbReference type="EMBL" id="JADBJN010000002">
    <property type="protein sequence ID" value="KAG5677375.1"/>
    <property type="molecule type" value="Genomic_DNA"/>
</dbReference>
<feature type="domain" description="Cyclin-like" evidence="5">
    <location>
        <begin position="214"/>
        <end position="298"/>
    </location>
</feature>
<dbReference type="InterPro" id="IPR006671">
    <property type="entry name" value="Cyclin_N"/>
</dbReference>
<keyword evidence="2 4" id="KW-0195">Cyclin</keyword>
<dbReference type="GO" id="GO:0016538">
    <property type="term" value="F:cyclin-dependent protein serine/threonine kinase regulator activity"/>
    <property type="evidence" value="ECO:0007669"/>
    <property type="project" value="InterPro"/>
</dbReference>
<dbReference type="AlphaFoldDB" id="A0A9J6C5W0"/>
<reference evidence="7" key="1">
    <citation type="submission" date="2021-03" db="EMBL/GenBank/DDBJ databases">
        <title>Chromosome level genome of the anhydrobiotic midge Polypedilum vanderplanki.</title>
        <authorList>
            <person name="Yoshida Y."/>
            <person name="Kikawada T."/>
            <person name="Gusev O."/>
        </authorList>
    </citation>
    <scope>NUCLEOTIDE SEQUENCE</scope>
    <source>
        <strain evidence="7">NIAS01</strain>
        <tissue evidence="7">Whole body or cell culture</tissue>
    </source>
</reference>
<dbReference type="InterPro" id="IPR004367">
    <property type="entry name" value="Cyclin_C-dom"/>
</dbReference>
<protein>
    <submittedName>
        <fullName evidence="7">Uncharacterized protein</fullName>
    </submittedName>
</protein>
<feature type="domain" description="Cyclin-like" evidence="5">
    <location>
        <begin position="311"/>
        <end position="393"/>
    </location>
</feature>
<dbReference type="GO" id="GO:0005634">
    <property type="term" value="C:nucleus"/>
    <property type="evidence" value="ECO:0007669"/>
    <property type="project" value="UniProtKB-ARBA"/>
</dbReference>
<dbReference type="PIRSF" id="PIRSF001771">
    <property type="entry name" value="Cyclin_A_B_D_E"/>
    <property type="match status" value="1"/>
</dbReference>
<proteinExistence type="inferred from homology"/>
<accession>A0A9J6C5W0</accession>
<dbReference type="Gene3D" id="1.10.472.10">
    <property type="entry name" value="Cyclin-like"/>
    <property type="match status" value="2"/>
</dbReference>
<evidence type="ECO:0000259" key="5">
    <source>
        <dbReference type="SMART" id="SM00385"/>
    </source>
</evidence>
<dbReference type="Proteomes" id="UP001107558">
    <property type="component" value="Chromosome 2"/>
</dbReference>
<keyword evidence="8" id="KW-1185">Reference proteome</keyword>
<dbReference type="GO" id="GO:0051301">
    <property type="term" value="P:cell division"/>
    <property type="evidence" value="ECO:0007669"/>
    <property type="project" value="UniProtKB-KW"/>
</dbReference>
<dbReference type="InterPro" id="IPR039361">
    <property type="entry name" value="Cyclin"/>
</dbReference>
<evidence type="ECO:0000256" key="2">
    <source>
        <dbReference type="ARBA" id="ARBA00023127"/>
    </source>
</evidence>
<keyword evidence="3" id="KW-0131">Cell cycle</keyword>
<evidence type="ECO:0000256" key="3">
    <source>
        <dbReference type="ARBA" id="ARBA00023306"/>
    </source>
</evidence>
<evidence type="ECO:0000313" key="8">
    <source>
        <dbReference type="Proteomes" id="UP001107558"/>
    </source>
</evidence>
<sequence length="463" mass="53239">MAGNFAIYNDQENIKEVKAPLRAEIKREQTKQMVLPNKTIGDENALQNNLKLKSSKTDTVSNHLGVASRAFKERNIYPVNKNEKEVLKSSEEISCDESNVSVMSQSWSSSSFEASSSSSFTYRKENEQDEHLATPMSVTTVGTPMSVDNKFSLTDDQRDAIKNDRERLYECVEYQLDILNYLKTVELQKNNRPRVDYMKKQPDINDSMRTILIDWLVEVSEEYRLHSETLCLAVSYIDRFLSYMSVVRAKLQLVGTTAILVASKYEEIYPPDVAEFVYITDDTYTKQQVQRMEKLLLKILTFDLNSPTTYSFISLFATIMNIPDKIKHMGQYLCELSMLRATPFLSYTPSQLAAAGLALSYYTHGNSIWNKKMQETFGYELEDLKQIILHLNELHFEAESLPQQAIQEKFKANKYMQVACVKPKKITLEALEEMITMVNVGDELNTTAENIENVRQKTEMLFN</sequence>
<evidence type="ECO:0000313" key="7">
    <source>
        <dbReference type="EMBL" id="KAG5677375.1"/>
    </source>
</evidence>
<keyword evidence="1" id="KW-0132">Cell division</keyword>
<dbReference type="PANTHER" id="PTHR10177">
    <property type="entry name" value="CYCLINS"/>
    <property type="match status" value="1"/>
</dbReference>